<name>A0A0L1I404_PLAFA</name>
<dbReference type="InterPro" id="IPR044932">
    <property type="entry name" value="PfEMP1_ATS_sf"/>
</dbReference>
<reference evidence="3" key="1">
    <citation type="submission" date="2015-07" db="EMBL/GenBank/DDBJ databases">
        <title>Annotation of Plasmodium falciparum IGH-CR14.</title>
        <authorList>
            <consortium name="The Broad Institute Genome Sequencing Platform"/>
            <person name="Volkman S.K."/>
            <person name="Neafsey D.E."/>
            <person name="Dash A.P."/>
            <person name="Chitnis C.E."/>
            <person name="Hartl D.L."/>
            <person name="Young S.K."/>
            <person name="Zeng Q."/>
            <person name="Koehrsen M."/>
            <person name="Alvarado L."/>
            <person name="Berlin A."/>
            <person name="Borenstein D."/>
            <person name="Chapman S.B."/>
            <person name="Chen Z."/>
            <person name="Engels R."/>
            <person name="Freedman E."/>
            <person name="Gellesch M."/>
            <person name="Goldberg J."/>
            <person name="Griggs A."/>
            <person name="Gujja S."/>
            <person name="Heilman E.R."/>
            <person name="Heiman D.I."/>
            <person name="Howarth C."/>
            <person name="Jen D."/>
            <person name="Larson L."/>
            <person name="Mehta T."/>
            <person name="Neiman D."/>
            <person name="Park D."/>
            <person name="Pearson M."/>
            <person name="Roberts A."/>
            <person name="Saif S."/>
            <person name="Shea T."/>
            <person name="Shenoy N."/>
            <person name="Sisk P."/>
            <person name="Stolte C."/>
            <person name="Sykes S."/>
            <person name="Walk T."/>
            <person name="White J."/>
            <person name="Yandava C."/>
            <person name="Haas B."/>
            <person name="Henn M.R."/>
            <person name="Nusbaum C."/>
            <person name="Birren B."/>
        </authorList>
    </citation>
    <scope>NUCLEOTIDE SEQUENCE [LARGE SCALE GENOMIC DNA]</scope>
    <source>
        <strain evidence="3">IGH-CR14</strain>
    </source>
</reference>
<reference evidence="3" key="2">
    <citation type="submission" date="2015-07" db="EMBL/GenBank/DDBJ databases">
        <title>The genome sequence of Plasmodium falciparum IGH-CR14.</title>
        <authorList>
            <consortium name="The Broad Institute Genome Sequencing Platform"/>
            <person name="Volkman S.K."/>
            <person name="Neafsey D.E."/>
            <person name="Dash A.P."/>
            <person name="Chitnis C.E."/>
            <person name="Hartl D.L."/>
            <person name="Young S.K."/>
            <person name="Kodira C.D."/>
            <person name="Zeng Q."/>
            <person name="Koehrsen M."/>
            <person name="Godfrey P."/>
            <person name="Alvarado L."/>
            <person name="Berlin A."/>
            <person name="Borenstein D."/>
            <person name="Chen Z."/>
            <person name="Engels R."/>
            <person name="Freedman E."/>
            <person name="Gellesch M."/>
            <person name="Goldberg J."/>
            <person name="Griggs A."/>
            <person name="Gujja S."/>
            <person name="Heiman D."/>
            <person name="Hepburn T."/>
            <person name="Howarth C."/>
            <person name="Jen D."/>
            <person name="Larson L."/>
            <person name="Lewis B."/>
            <person name="Mehta T."/>
            <person name="Park D."/>
            <person name="Pearson M."/>
            <person name="Roberts A."/>
            <person name="Saif S."/>
            <person name="Shea T."/>
            <person name="Shenoy N."/>
            <person name="Sisk P."/>
            <person name="Stolte C."/>
            <person name="Sykes S."/>
            <person name="Walk T."/>
            <person name="White J."/>
            <person name="Yandava C."/>
            <person name="Wirth D.F."/>
            <person name="Nusbaum C."/>
            <person name="Birren B."/>
        </authorList>
    </citation>
    <scope>NUCLEOTIDE SEQUENCE [LARGE SCALE GENOMIC DNA]</scope>
    <source>
        <strain evidence="3">IGH-CR14</strain>
    </source>
</reference>
<sequence length="684" mass="79003">MLLFTFLINTLALPHYDNYQNSHYNINLIQYRAQRTTINSRLLAQTKNHNPHYHNDPELKEIIDKMNEEAIKKYQQTHDPYKQLKDVVEKNGTKYTGGKDAEPMSTLEKELLETYEEMFGNESDMLKSGMSPNVDEKSSTCECTDIDNAKLAKTKGRDKYLKHLKHRCIGGICSCTLGSALLTWIGTIAAKAAILGSFPDAAKNCIYSISIFNMLTHESMSLAINSVNAAGGVTCYSDLTTSAVTAATGIFYPCGIAALVLLILAVVLIILYIWLYRRRKNSWKHECKKHLCKKKPNITSGRTNLFRVIDIPQNDYDIPTTKSSNRYVPYESDRYVGKTYIYVEGDETDDYSYIRDIYSSDITSSSESEYEEMDLNDIYVPSLPKYKTLIEVVLEPSKRDTFNTPSGDTFTNKLTDDEWNQLKQDFIEQYLQNIQKDFILHDSVNEKPFITQIQDRFLDSIHEEVIYNIDWNVPENINRINNIMHDTKYCSNNLYTGTDLINDSLNGNQYIDIYDEMLKRKENELFGTYHTKYTTFNSVSKQTPSDPIINQLDLYHKWIDKHRDICEQWKTKEDMLYKSNEVWNMERKEYLLDIQPSTLDDIHKINDETYNIISTNNIYDHPSQETPLQLLGSTNIIPSYITTEQNNGLRTNISMDTYIDETNNNNVVATSIIGDDQMENSYNC</sequence>
<dbReference type="InterPro" id="IPR006374">
    <property type="entry name" value="VSA_Stevor"/>
</dbReference>
<dbReference type="Gene3D" id="1.10.1900.40">
    <property type="entry name" value="Acidic terminal segments, variant surface antigen of PfEMP1"/>
    <property type="match status" value="2"/>
</dbReference>
<dbReference type="FunFam" id="1.10.1900.40:FF:000008">
    <property type="entry name" value="Erythrocyte membrane protein 1 (PfEMP1)"/>
    <property type="match status" value="1"/>
</dbReference>
<gene>
    <name evidence="2" type="ORF">PFMG_00418</name>
</gene>
<keyword evidence="1" id="KW-1133">Transmembrane helix</keyword>
<dbReference type="Proteomes" id="UP000054562">
    <property type="component" value="Unassembled WGS sequence"/>
</dbReference>
<dbReference type="NCBIfam" id="TIGR01478">
    <property type="entry name" value="STEVOR"/>
    <property type="match status" value="1"/>
</dbReference>
<dbReference type="OrthoDB" id="378826at2759"/>
<dbReference type="Pfam" id="PF17410">
    <property type="entry name" value="Stevor"/>
    <property type="match status" value="1"/>
</dbReference>
<dbReference type="EMBL" id="GG664974">
    <property type="protein sequence ID" value="KNG74192.1"/>
    <property type="molecule type" value="Genomic_DNA"/>
</dbReference>
<keyword evidence="1" id="KW-0812">Transmembrane</keyword>
<accession>A0A0L1I404</accession>
<evidence type="ECO:0000313" key="2">
    <source>
        <dbReference type="EMBL" id="KNG74192.1"/>
    </source>
</evidence>
<dbReference type="AlphaFoldDB" id="A0A0L1I404"/>
<proteinExistence type="predicted"/>
<keyword evidence="1" id="KW-0472">Membrane</keyword>
<dbReference type="FunFam" id="1.10.1900.40:FF:000001">
    <property type="entry name" value="Erythrocyte membrane protein 1"/>
    <property type="match status" value="1"/>
</dbReference>
<feature type="transmembrane region" description="Helical" evidence="1">
    <location>
        <begin position="250"/>
        <end position="275"/>
    </location>
</feature>
<evidence type="ECO:0000256" key="1">
    <source>
        <dbReference type="SAM" id="Phobius"/>
    </source>
</evidence>
<protein>
    <submittedName>
        <fullName evidence="2">Erythrocyte membrane protein 1</fullName>
    </submittedName>
</protein>
<evidence type="ECO:0000313" key="3">
    <source>
        <dbReference type="Proteomes" id="UP000054562"/>
    </source>
</evidence>
<organism evidence="2 3">
    <name type="scientific">Plasmodium falciparum IGH-CR14</name>
    <dbReference type="NCBI Taxonomy" id="580059"/>
    <lineage>
        <taxon>Eukaryota</taxon>
        <taxon>Sar</taxon>
        <taxon>Alveolata</taxon>
        <taxon>Apicomplexa</taxon>
        <taxon>Aconoidasida</taxon>
        <taxon>Haemosporida</taxon>
        <taxon>Plasmodiidae</taxon>
        <taxon>Plasmodium</taxon>
        <taxon>Plasmodium (Laverania)</taxon>
    </lineage>
</organism>